<accession>A0ABY2IFN3</accession>
<feature type="region of interest" description="Disordered" evidence="1">
    <location>
        <begin position="1"/>
        <end position="28"/>
    </location>
</feature>
<name>A0ABY2IFN3_9MICO</name>
<organism evidence="3 4">
    <name type="scientific">Cryobacterium algoricola</name>
    <dbReference type="NCBI Taxonomy" id="1259183"/>
    <lineage>
        <taxon>Bacteria</taxon>
        <taxon>Bacillati</taxon>
        <taxon>Actinomycetota</taxon>
        <taxon>Actinomycetes</taxon>
        <taxon>Micrococcales</taxon>
        <taxon>Microbacteriaceae</taxon>
        <taxon>Cryobacterium</taxon>
    </lineage>
</organism>
<evidence type="ECO:0000259" key="2">
    <source>
        <dbReference type="PROSITE" id="PS50995"/>
    </source>
</evidence>
<dbReference type="Gene3D" id="1.10.10.10">
    <property type="entry name" value="Winged helix-like DNA-binding domain superfamily/Winged helix DNA-binding domain"/>
    <property type="match status" value="1"/>
</dbReference>
<dbReference type="Pfam" id="PF12802">
    <property type="entry name" value="MarR_2"/>
    <property type="match status" value="1"/>
</dbReference>
<keyword evidence="4" id="KW-1185">Reference proteome</keyword>
<dbReference type="Proteomes" id="UP000297608">
    <property type="component" value="Unassembled WGS sequence"/>
</dbReference>
<dbReference type="EMBL" id="SOFG01000011">
    <property type="protein sequence ID" value="TFB87165.1"/>
    <property type="molecule type" value="Genomic_DNA"/>
</dbReference>
<evidence type="ECO:0000313" key="4">
    <source>
        <dbReference type="Proteomes" id="UP000297608"/>
    </source>
</evidence>
<protein>
    <submittedName>
        <fullName evidence="3">MarR family transcriptional regulator</fullName>
    </submittedName>
</protein>
<feature type="domain" description="HTH marR-type" evidence="2">
    <location>
        <begin position="32"/>
        <end position="168"/>
    </location>
</feature>
<reference evidence="3 4" key="1">
    <citation type="submission" date="2019-03" db="EMBL/GenBank/DDBJ databases">
        <title>Genomics of glacier-inhabiting Cryobacterium strains.</title>
        <authorList>
            <person name="Liu Q."/>
            <person name="Xin Y.-H."/>
        </authorList>
    </citation>
    <scope>NUCLEOTIDE SEQUENCE [LARGE SCALE GENOMIC DNA]</scope>
    <source>
        <strain evidence="3 4">MDB2-B</strain>
    </source>
</reference>
<evidence type="ECO:0000313" key="3">
    <source>
        <dbReference type="EMBL" id="TFB87165.1"/>
    </source>
</evidence>
<feature type="compositionally biased region" description="Polar residues" evidence="1">
    <location>
        <begin position="1"/>
        <end position="10"/>
    </location>
</feature>
<feature type="compositionally biased region" description="Low complexity" evidence="1">
    <location>
        <begin position="11"/>
        <end position="24"/>
    </location>
</feature>
<sequence>MSIPPSGTANSGDPDSVSPDSVGPAPRVSPAEMRAWAAIVETANIVQFAADRQLRDAVGLTLAQFEILLRLLEAPDGRLRMTDIADALTVSRSGLTYQVARLEALGLARRRPSPGDERSVIAHITPAGRAALAAGGPGYVTLVREMLFDRIDPGELATVTEILDDVRTQLRERPKRSTYRRSRGAPAAGD</sequence>
<proteinExistence type="predicted"/>
<comment type="caution">
    <text evidence="3">The sequence shown here is derived from an EMBL/GenBank/DDBJ whole genome shotgun (WGS) entry which is preliminary data.</text>
</comment>
<dbReference type="PROSITE" id="PS50995">
    <property type="entry name" value="HTH_MARR_2"/>
    <property type="match status" value="1"/>
</dbReference>
<dbReference type="SMART" id="SM00347">
    <property type="entry name" value="HTH_MARR"/>
    <property type="match status" value="1"/>
</dbReference>
<dbReference type="InterPro" id="IPR036388">
    <property type="entry name" value="WH-like_DNA-bd_sf"/>
</dbReference>
<dbReference type="InterPro" id="IPR000835">
    <property type="entry name" value="HTH_MarR-typ"/>
</dbReference>
<dbReference type="InterPro" id="IPR036390">
    <property type="entry name" value="WH_DNA-bd_sf"/>
</dbReference>
<dbReference type="RefSeq" id="WP_134534326.1">
    <property type="nucleotide sequence ID" value="NZ_SOFG01000011.1"/>
</dbReference>
<dbReference type="PANTHER" id="PTHR33164">
    <property type="entry name" value="TRANSCRIPTIONAL REGULATOR, MARR FAMILY"/>
    <property type="match status" value="1"/>
</dbReference>
<dbReference type="InterPro" id="IPR039422">
    <property type="entry name" value="MarR/SlyA-like"/>
</dbReference>
<gene>
    <name evidence="3" type="ORF">E3O44_08510</name>
</gene>
<evidence type="ECO:0000256" key="1">
    <source>
        <dbReference type="SAM" id="MobiDB-lite"/>
    </source>
</evidence>
<dbReference type="PANTHER" id="PTHR33164:SF99">
    <property type="entry name" value="MARR FAMILY REGULATORY PROTEIN"/>
    <property type="match status" value="1"/>
</dbReference>
<dbReference type="SUPFAM" id="SSF46785">
    <property type="entry name" value="Winged helix' DNA-binding domain"/>
    <property type="match status" value="1"/>
</dbReference>